<protein>
    <submittedName>
        <fullName evidence="1">Uncharacterized protein</fullName>
    </submittedName>
</protein>
<accession>A0A154IP54</accession>
<gene>
    <name evidence="1" type="ORF">A4A59_10380</name>
</gene>
<reference evidence="1" key="1">
    <citation type="submission" date="2016-03" db="EMBL/GenBank/DDBJ databases">
        <title>Microsymbionts genomes from the relict species Vavilovia formosa.</title>
        <authorList>
            <person name="Chirak E."/>
            <person name="Kimeklis A."/>
            <person name="Kopat V."/>
            <person name="Andronov E."/>
        </authorList>
    </citation>
    <scope>NUCLEOTIDE SEQUENCE [LARGE SCALE GENOMIC DNA]</scope>
    <source>
        <strain evidence="1">Vaf12</strain>
    </source>
</reference>
<proteinExistence type="predicted"/>
<comment type="caution">
    <text evidence="1">The sequence shown here is derived from an EMBL/GenBank/DDBJ whole genome shotgun (WGS) entry which is preliminary data.</text>
</comment>
<dbReference type="AlphaFoldDB" id="A0A154IP54"/>
<dbReference type="RefSeq" id="WP_062940540.1">
    <property type="nucleotide sequence ID" value="NZ_CP171846.1"/>
</dbReference>
<name>A0A154IP54_RHILE</name>
<evidence type="ECO:0000313" key="1">
    <source>
        <dbReference type="EMBL" id="KZB02357.1"/>
    </source>
</evidence>
<sequence length="88" mass="10144">MEYDTEFAKRRFPEQTLEIEALASRSESFRELCNDFSIADQLVRDWKSSTAPERDARYAEALELMDGLAAEIHTMLDFAKVVPFPVAR</sequence>
<dbReference type="EMBL" id="LVYU01000057">
    <property type="protein sequence ID" value="KZB02357.1"/>
    <property type="molecule type" value="Genomic_DNA"/>
</dbReference>
<organism evidence="1">
    <name type="scientific">Rhizobium leguminosarum</name>
    <dbReference type="NCBI Taxonomy" id="384"/>
    <lineage>
        <taxon>Bacteria</taxon>
        <taxon>Pseudomonadati</taxon>
        <taxon>Pseudomonadota</taxon>
        <taxon>Alphaproteobacteria</taxon>
        <taxon>Hyphomicrobiales</taxon>
        <taxon>Rhizobiaceae</taxon>
        <taxon>Rhizobium/Agrobacterium group</taxon>
        <taxon>Rhizobium</taxon>
    </lineage>
</organism>